<protein>
    <submittedName>
        <fullName evidence="1">Uncharacterized protein</fullName>
    </submittedName>
</protein>
<name>A0A383AQ85_9ZZZZ</name>
<dbReference type="EMBL" id="UINC01194135">
    <property type="protein sequence ID" value="SVE10076.1"/>
    <property type="molecule type" value="Genomic_DNA"/>
</dbReference>
<reference evidence="1" key="1">
    <citation type="submission" date="2018-05" db="EMBL/GenBank/DDBJ databases">
        <authorList>
            <person name="Lanie J.A."/>
            <person name="Ng W.-L."/>
            <person name="Kazmierczak K.M."/>
            <person name="Andrzejewski T.M."/>
            <person name="Davidsen T.M."/>
            <person name="Wayne K.J."/>
            <person name="Tettelin H."/>
            <person name="Glass J.I."/>
            <person name="Rusch D."/>
            <person name="Podicherti R."/>
            <person name="Tsui H.-C.T."/>
            <person name="Winkler M.E."/>
        </authorList>
    </citation>
    <scope>NUCLEOTIDE SEQUENCE</scope>
</reference>
<feature type="non-terminal residue" evidence="1">
    <location>
        <position position="28"/>
    </location>
</feature>
<proteinExistence type="predicted"/>
<organism evidence="1">
    <name type="scientific">marine metagenome</name>
    <dbReference type="NCBI Taxonomy" id="408172"/>
    <lineage>
        <taxon>unclassified sequences</taxon>
        <taxon>metagenomes</taxon>
        <taxon>ecological metagenomes</taxon>
    </lineage>
</organism>
<dbReference type="AlphaFoldDB" id="A0A383AQ85"/>
<evidence type="ECO:0000313" key="1">
    <source>
        <dbReference type="EMBL" id="SVE10076.1"/>
    </source>
</evidence>
<sequence>MGEMSKKENSSFLNSIGSQNLMCDLFDS</sequence>
<accession>A0A383AQ85</accession>
<gene>
    <name evidence="1" type="ORF">METZ01_LOCUS462930</name>
</gene>